<dbReference type="EMBL" id="QLNI01000065">
    <property type="protein sequence ID" value="RAM00105.1"/>
    <property type="molecule type" value="Genomic_DNA"/>
</dbReference>
<dbReference type="Gene3D" id="2.40.50.140">
    <property type="entry name" value="Nucleic acid-binding proteins"/>
    <property type="match status" value="1"/>
</dbReference>
<dbReference type="CDD" id="cd07896">
    <property type="entry name" value="Adenylation_kDNA_ligase_like"/>
    <property type="match status" value="1"/>
</dbReference>
<dbReference type="InterPro" id="IPR012310">
    <property type="entry name" value="DNA_ligase_ATP-dep_cent"/>
</dbReference>
<sequence length="287" mass="32742">MPDFANYPYCKIIRIWLMGTMVSLFFCTLCQAKDLYLQKARSYTGKEDIKGWVMSEKLDGIRGYWDGSRLLTRKGLPLNPPPWFIKNFPAFELDGELWSKQGDFEFIQSVVLDAKPGPGWEKINYHIFEVPNQKGTFLLRLDKAEEWFKSYSAPHVRVIPQILIQDRSDLDRFLIEVESRGGEGVIVKNPNISYHTGRSAHVFKVKKFRDMEGLVIGINKGKGKYENAMGSLTLKLENGVIFKLGTGFTDLVRNTPPAVGTTVTFKYHGFSKNGVPKFASFLRVRVD</sequence>
<keyword evidence="7" id="KW-0472">Membrane</keyword>
<reference evidence="10 13" key="2">
    <citation type="submission" date="2019-02" db="EMBL/GenBank/DDBJ databases">
        <title>Complete genome sequence of Desulfobacter hydrogenophilus AcRS1.</title>
        <authorList>
            <person name="Marietou A."/>
            <person name="Lund M.B."/>
            <person name="Marshall I.P.G."/>
            <person name="Schreiber L."/>
            <person name="Jorgensen B."/>
        </authorList>
    </citation>
    <scope>NUCLEOTIDE SEQUENCE [LARGE SCALE GENOMIC DNA]</scope>
    <source>
        <strain evidence="10 13">AcRS1</strain>
    </source>
</reference>
<dbReference type="InterPro" id="IPR029319">
    <property type="entry name" value="DNA_ligase_OB"/>
</dbReference>
<dbReference type="GO" id="GO:0006260">
    <property type="term" value="P:DNA replication"/>
    <property type="evidence" value="ECO:0007669"/>
    <property type="project" value="UniProtKB-KW"/>
</dbReference>
<name>A0A328FAF1_9BACT</name>
<evidence type="ECO:0000259" key="8">
    <source>
        <dbReference type="Pfam" id="PF01068"/>
    </source>
</evidence>
<feature type="domain" description="ATP-dependent DNA ligase family profile" evidence="8">
    <location>
        <begin position="154"/>
        <end position="206"/>
    </location>
</feature>
<dbReference type="Proteomes" id="UP000293902">
    <property type="component" value="Chromosome"/>
</dbReference>
<dbReference type="PANTHER" id="PTHR47810">
    <property type="entry name" value="DNA LIGASE"/>
    <property type="match status" value="1"/>
</dbReference>
<evidence type="ECO:0000256" key="5">
    <source>
        <dbReference type="ARBA" id="ARBA00023204"/>
    </source>
</evidence>
<keyword evidence="4" id="KW-0227">DNA damage</keyword>
<organism evidence="11 12">
    <name type="scientific">Desulfobacter hydrogenophilus</name>
    <dbReference type="NCBI Taxonomy" id="2291"/>
    <lineage>
        <taxon>Bacteria</taxon>
        <taxon>Pseudomonadati</taxon>
        <taxon>Thermodesulfobacteriota</taxon>
        <taxon>Desulfobacteria</taxon>
        <taxon>Desulfobacterales</taxon>
        <taxon>Desulfobacteraceae</taxon>
        <taxon>Desulfobacter</taxon>
    </lineage>
</organism>
<dbReference type="GO" id="GO:0006281">
    <property type="term" value="P:DNA repair"/>
    <property type="evidence" value="ECO:0007669"/>
    <property type="project" value="UniProtKB-KW"/>
</dbReference>
<keyword evidence="3" id="KW-0235">DNA replication</keyword>
<dbReference type="Gene3D" id="3.30.1490.70">
    <property type="match status" value="1"/>
</dbReference>
<feature type="transmembrane region" description="Helical" evidence="7">
    <location>
        <begin position="12"/>
        <end position="32"/>
    </location>
</feature>
<evidence type="ECO:0000256" key="6">
    <source>
        <dbReference type="ARBA" id="ARBA00034003"/>
    </source>
</evidence>
<evidence type="ECO:0000313" key="12">
    <source>
        <dbReference type="Proteomes" id="UP000248798"/>
    </source>
</evidence>
<evidence type="ECO:0000259" key="9">
    <source>
        <dbReference type="Pfam" id="PF14743"/>
    </source>
</evidence>
<accession>A0A328FAF1</accession>
<dbReference type="InterPro" id="IPR050326">
    <property type="entry name" value="NAD_dep_DNA_ligaseB"/>
</dbReference>
<dbReference type="Pfam" id="PF14743">
    <property type="entry name" value="DNA_ligase_OB_2"/>
    <property type="match status" value="1"/>
</dbReference>
<keyword evidence="5" id="KW-0234">DNA repair</keyword>
<evidence type="ECO:0000313" key="13">
    <source>
        <dbReference type="Proteomes" id="UP000293902"/>
    </source>
</evidence>
<reference evidence="11 12" key="1">
    <citation type="submission" date="2018-06" db="EMBL/GenBank/DDBJ databases">
        <title>Complete Genome Sequence of Desulfobacter hydrogenophilus (DSM3380).</title>
        <authorList>
            <person name="Marietou A."/>
            <person name="Schreiber L."/>
            <person name="Marshall I."/>
            <person name="Jorgensen B."/>
        </authorList>
    </citation>
    <scope>NUCLEOTIDE SEQUENCE [LARGE SCALE GENOMIC DNA]</scope>
    <source>
        <strain evidence="11 12">DSM 3380</strain>
    </source>
</reference>
<dbReference type="NCBIfam" id="NF006592">
    <property type="entry name" value="PRK09125.1"/>
    <property type="match status" value="1"/>
</dbReference>
<keyword evidence="7" id="KW-1133">Transmembrane helix</keyword>
<dbReference type="PANTHER" id="PTHR47810:SF1">
    <property type="entry name" value="DNA LIGASE B"/>
    <property type="match status" value="1"/>
</dbReference>
<dbReference type="GO" id="GO:0005524">
    <property type="term" value="F:ATP binding"/>
    <property type="evidence" value="ECO:0007669"/>
    <property type="project" value="InterPro"/>
</dbReference>
<keyword evidence="13" id="KW-1185">Reference proteome</keyword>
<keyword evidence="7" id="KW-0812">Transmembrane</keyword>
<evidence type="ECO:0000256" key="4">
    <source>
        <dbReference type="ARBA" id="ARBA00022763"/>
    </source>
</evidence>
<gene>
    <name evidence="11" type="ORF">DO021_20865</name>
    <name evidence="10" type="ORF">EYB58_03400</name>
</gene>
<dbReference type="Pfam" id="PF01068">
    <property type="entry name" value="DNA_ligase_A_M"/>
    <property type="match status" value="1"/>
</dbReference>
<dbReference type="CDD" id="cd08041">
    <property type="entry name" value="OBF_kDNA_ligase_like"/>
    <property type="match status" value="1"/>
</dbReference>
<evidence type="ECO:0000313" key="10">
    <source>
        <dbReference type="EMBL" id="QBH12048.1"/>
    </source>
</evidence>
<evidence type="ECO:0000256" key="1">
    <source>
        <dbReference type="ARBA" id="ARBA00001968"/>
    </source>
</evidence>
<dbReference type="Proteomes" id="UP000248798">
    <property type="component" value="Unassembled WGS sequence"/>
</dbReference>
<comment type="catalytic activity">
    <reaction evidence="6">
        <text>ATP + (deoxyribonucleotide)n-3'-hydroxyl + 5'-phospho-(deoxyribonucleotide)m = (deoxyribonucleotide)n+m + AMP + diphosphate.</text>
        <dbReference type="EC" id="6.5.1.1"/>
    </reaction>
</comment>
<dbReference type="SUPFAM" id="SSF56091">
    <property type="entry name" value="DNA ligase/mRNA capping enzyme, catalytic domain"/>
    <property type="match status" value="1"/>
</dbReference>
<evidence type="ECO:0000256" key="2">
    <source>
        <dbReference type="ARBA" id="ARBA00022598"/>
    </source>
</evidence>
<dbReference type="EMBL" id="CP036313">
    <property type="protein sequence ID" value="QBH12048.1"/>
    <property type="molecule type" value="Genomic_DNA"/>
</dbReference>
<dbReference type="GO" id="GO:0003910">
    <property type="term" value="F:DNA ligase (ATP) activity"/>
    <property type="evidence" value="ECO:0007669"/>
    <property type="project" value="UniProtKB-EC"/>
</dbReference>
<dbReference type="SUPFAM" id="SSF50249">
    <property type="entry name" value="Nucleic acid-binding proteins"/>
    <property type="match status" value="1"/>
</dbReference>
<dbReference type="InterPro" id="IPR012340">
    <property type="entry name" value="NA-bd_OB-fold"/>
</dbReference>
<dbReference type="Gene3D" id="3.30.470.30">
    <property type="entry name" value="DNA ligase/mRNA capping enzyme"/>
    <property type="match status" value="1"/>
</dbReference>
<feature type="domain" description="DNA ligase OB-like" evidence="9">
    <location>
        <begin position="220"/>
        <end position="285"/>
    </location>
</feature>
<keyword evidence="2 11" id="KW-0436">Ligase</keyword>
<dbReference type="GO" id="GO:0006310">
    <property type="term" value="P:DNA recombination"/>
    <property type="evidence" value="ECO:0007669"/>
    <property type="project" value="InterPro"/>
</dbReference>
<comment type="cofactor">
    <cofactor evidence="1">
        <name>a divalent metal cation</name>
        <dbReference type="ChEBI" id="CHEBI:60240"/>
    </cofactor>
</comment>
<evidence type="ECO:0000256" key="3">
    <source>
        <dbReference type="ARBA" id="ARBA00022705"/>
    </source>
</evidence>
<dbReference type="OrthoDB" id="9767858at2"/>
<protein>
    <submittedName>
        <fullName evidence="11">DNA ligase</fullName>
    </submittedName>
</protein>
<evidence type="ECO:0000313" key="11">
    <source>
        <dbReference type="EMBL" id="RAM00105.1"/>
    </source>
</evidence>
<proteinExistence type="predicted"/>
<evidence type="ECO:0000256" key="7">
    <source>
        <dbReference type="SAM" id="Phobius"/>
    </source>
</evidence>
<dbReference type="AlphaFoldDB" id="A0A328FAF1"/>